<proteinExistence type="predicted"/>
<feature type="compositionally biased region" description="Basic and acidic residues" evidence="1">
    <location>
        <begin position="10"/>
        <end position="21"/>
    </location>
</feature>
<dbReference type="EMBL" id="CADCVL010000294">
    <property type="protein sequence ID" value="CAA9485382.1"/>
    <property type="molecule type" value="Genomic_DNA"/>
</dbReference>
<feature type="compositionally biased region" description="Basic residues" evidence="1">
    <location>
        <begin position="38"/>
        <end position="47"/>
    </location>
</feature>
<feature type="compositionally biased region" description="Basic residues" evidence="1">
    <location>
        <begin position="61"/>
        <end position="76"/>
    </location>
</feature>
<sequence>ARTAAAAPGDRARAVARDRQPDCSAAGLPHPARDARAGRRPGRRHPRGQGAHRLLRDLLQPRRRPAMHHLRRRAARPQRDLRGRGVRRRDADRAHPRVPWPLPRAGRRA</sequence>
<feature type="non-terminal residue" evidence="2">
    <location>
        <position position="109"/>
    </location>
</feature>
<gene>
    <name evidence="2" type="ORF">AVDCRST_MAG65-1697</name>
</gene>
<reference evidence="2" key="1">
    <citation type="submission" date="2020-02" db="EMBL/GenBank/DDBJ databases">
        <authorList>
            <person name="Meier V. D."/>
        </authorList>
    </citation>
    <scope>NUCLEOTIDE SEQUENCE</scope>
    <source>
        <strain evidence="2">AVDCRST_MAG65</strain>
    </source>
</reference>
<accession>A0A6J4S3G2</accession>
<protein>
    <submittedName>
        <fullName evidence="2">RecR</fullName>
    </submittedName>
</protein>
<organism evidence="2">
    <name type="scientific">uncultured Solirubrobacteraceae bacterium</name>
    <dbReference type="NCBI Taxonomy" id="1162706"/>
    <lineage>
        <taxon>Bacteria</taxon>
        <taxon>Bacillati</taxon>
        <taxon>Actinomycetota</taxon>
        <taxon>Thermoleophilia</taxon>
        <taxon>Solirubrobacterales</taxon>
        <taxon>Solirubrobacteraceae</taxon>
        <taxon>environmental samples</taxon>
    </lineage>
</organism>
<feature type="region of interest" description="Disordered" evidence="1">
    <location>
        <begin position="1"/>
        <end position="109"/>
    </location>
</feature>
<feature type="non-terminal residue" evidence="2">
    <location>
        <position position="1"/>
    </location>
</feature>
<dbReference type="AlphaFoldDB" id="A0A6J4S3G2"/>
<evidence type="ECO:0000256" key="1">
    <source>
        <dbReference type="SAM" id="MobiDB-lite"/>
    </source>
</evidence>
<name>A0A6J4S3G2_9ACTN</name>
<evidence type="ECO:0000313" key="2">
    <source>
        <dbReference type="EMBL" id="CAA9485382.1"/>
    </source>
</evidence>
<feature type="compositionally biased region" description="Basic and acidic residues" evidence="1">
    <location>
        <begin position="77"/>
        <end position="95"/>
    </location>
</feature>